<proteinExistence type="predicted"/>
<keyword evidence="3" id="KW-1185">Reference proteome</keyword>
<reference evidence="3" key="1">
    <citation type="journal article" date="2014" name="Stand. Genomic Sci.">
        <title>Genome sequence of the exopolysaccharide-producing Salipiger mucosus type strain (DSM 16094(T)), a moderately halophilic member of the Roseobacter clade.</title>
        <authorList>
            <person name="Riedel T."/>
            <person name="Spring S."/>
            <person name="Fiebig A."/>
            <person name="Petersen J."/>
            <person name="Kyrpides N.C."/>
            <person name="Goker M."/>
            <person name="Klenk H.P."/>
        </authorList>
    </citation>
    <scope>NUCLEOTIDE SEQUENCE [LARGE SCALE GENOMIC DNA]</scope>
    <source>
        <strain evidence="3">DSM 16094</strain>
    </source>
</reference>
<dbReference type="eggNOG" id="ENOG5032SC7">
    <property type="taxonomic scope" value="Bacteria"/>
</dbReference>
<comment type="caution">
    <text evidence="2">The sequence shown here is derived from an EMBL/GenBank/DDBJ whole genome shotgun (WGS) entry which is preliminary data.</text>
</comment>
<protein>
    <submittedName>
        <fullName evidence="2">Uncharacterized protein</fullName>
    </submittedName>
</protein>
<feature type="transmembrane region" description="Helical" evidence="1">
    <location>
        <begin position="12"/>
        <end position="31"/>
    </location>
</feature>
<keyword evidence="1" id="KW-0472">Membrane</keyword>
<dbReference type="STRING" id="1123237.Salmuc_05689"/>
<evidence type="ECO:0000313" key="3">
    <source>
        <dbReference type="Proteomes" id="UP000015347"/>
    </source>
</evidence>
<evidence type="ECO:0000313" key="2">
    <source>
        <dbReference type="EMBL" id="EPX79746.1"/>
    </source>
</evidence>
<keyword evidence="1" id="KW-1133">Transmembrane helix</keyword>
<feature type="transmembrane region" description="Helical" evidence="1">
    <location>
        <begin position="37"/>
        <end position="57"/>
    </location>
</feature>
<dbReference type="RefSeq" id="WP_020038422.1">
    <property type="nucleotide sequence ID" value="NZ_KE557278.1"/>
</dbReference>
<sequence>MIRPAARAAIMRWHEALAGGAVLVLGLYWGFFTGGGLLHWIGYAVALIGAVLVVAGIQRGRFRRGGGGAGIVQVTEGRIAYFGPLDGGTADVAELQALVLDPTARPPHWLLHREDAPPLAIPLDAEGADALFDAFATLPGLRTERMLAEMRGGATMPVVVWEAEARKTAHLRLH</sequence>
<accession>S9QE70</accession>
<dbReference type="AlphaFoldDB" id="S9QE70"/>
<name>S9QE70_9RHOB</name>
<gene>
    <name evidence="2" type="ORF">Salmuc_05689</name>
</gene>
<evidence type="ECO:0000256" key="1">
    <source>
        <dbReference type="SAM" id="Phobius"/>
    </source>
</evidence>
<dbReference type="HOGENOM" id="CLU_126609_0_0_5"/>
<dbReference type="EMBL" id="APVH01000035">
    <property type="protein sequence ID" value="EPX79746.1"/>
    <property type="molecule type" value="Genomic_DNA"/>
</dbReference>
<organism evidence="2 3">
    <name type="scientific">Salipiger mucosus DSM 16094</name>
    <dbReference type="NCBI Taxonomy" id="1123237"/>
    <lineage>
        <taxon>Bacteria</taxon>
        <taxon>Pseudomonadati</taxon>
        <taxon>Pseudomonadota</taxon>
        <taxon>Alphaproteobacteria</taxon>
        <taxon>Rhodobacterales</taxon>
        <taxon>Roseobacteraceae</taxon>
        <taxon>Salipiger</taxon>
    </lineage>
</organism>
<dbReference type="Proteomes" id="UP000015347">
    <property type="component" value="Unassembled WGS sequence"/>
</dbReference>
<keyword evidence="1" id="KW-0812">Transmembrane</keyword>